<dbReference type="AlphaFoldDB" id="A0A7H0LFN2"/>
<evidence type="ECO:0000313" key="2">
    <source>
        <dbReference type="Proteomes" id="UP000516148"/>
    </source>
</evidence>
<dbReference type="EMBL" id="CP061038">
    <property type="protein sequence ID" value="QNQ08485.1"/>
    <property type="molecule type" value="Genomic_DNA"/>
</dbReference>
<gene>
    <name evidence="1" type="ORF">H3Z74_17280</name>
</gene>
<dbReference type="Proteomes" id="UP000516148">
    <property type="component" value="Chromosome"/>
</dbReference>
<evidence type="ECO:0000313" key="1">
    <source>
        <dbReference type="EMBL" id="QNQ08485.1"/>
    </source>
</evidence>
<dbReference type="RefSeq" id="WP_187760813.1">
    <property type="nucleotide sequence ID" value="NZ_CP061038.1"/>
</dbReference>
<proteinExistence type="predicted"/>
<name>A0A7H0LFN2_9SPHN</name>
<reference evidence="1 2" key="1">
    <citation type="submission" date="2020-09" db="EMBL/GenBank/DDBJ databases">
        <title>Sphingomonas sp., a new species isolated from pork steak.</title>
        <authorList>
            <person name="Heidler von Heilborn D."/>
        </authorList>
    </citation>
    <scope>NUCLEOTIDE SEQUENCE [LARGE SCALE GENOMIC DNA]</scope>
    <source>
        <strain evidence="2">S8-3T</strain>
    </source>
</reference>
<dbReference type="KEGG" id="spap:H3Z74_17280"/>
<organism evidence="1 2">
    <name type="scientific">Sphingomonas alpina</name>
    <dbReference type="NCBI Taxonomy" id="653931"/>
    <lineage>
        <taxon>Bacteria</taxon>
        <taxon>Pseudomonadati</taxon>
        <taxon>Pseudomonadota</taxon>
        <taxon>Alphaproteobacteria</taxon>
        <taxon>Sphingomonadales</taxon>
        <taxon>Sphingomonadaceae</taxon>
        <taxon>Sphingomonas</taxon>
    </lineage>
</organism>
<sequence>MHWCRTAPVQEVGALIVIGADAVDRVLDTLAFKSALFAALQVDHGADWIAIFAAPLAGPGPERMLPRLTDAIALYEEAPGWWLPVGTEIGEPAHVRSALRQALCDAHDLDPPAIVVPRFTGTATRADQADIYVVRDPRPFSSFDAPTLGRRGAVPA</sequence>
<keyword evidence="2" id="KW-1185">Reference proteome</keyword>
<accession>A0A7H0LFN2</accession>
<protein>
    <submittedName>
        <fullName evidence="1">Uncharacterized protein</fullName>
    </submittedName>
</protein>